<reference evidence="2" key="2">
    <citation type="submission" date="2023-06" db="EMBL/GenBank/DDBJ databases">
        <authorList>
            <consortium name="Lawrence Berkeley National Laboratory"/>
            <person name="Haridas S."/>
            <person name="Hensen N."/>
            <person name="Bonometti L."/>
            <person name="Westerberg I."/>
            <person name="Brannstrom I.O."/>
            <person name="Guillou S."/>
            <person name="Cros-Aarteil S."/>
            <person name="Calhoun S."/>
            <person name="Kuo A."/>
            <person name="Mondo S."/>
            <person name="Pangilinan J."/>
            <person name="Riley R."/>
            <person name="Labutti K."/>
            <person name="Andreopoulos B."/>
            <person name="Lipzen A."/>
            <person name="Chen C."/>
            <person name="Yanf M."/>
            <person name="Daum C."/>
            <person name="Ng V."/>
            <person name="Clum A."/>
            <person name="Steindorff A."/>
            <person name="Ohm R."/>
            <person name="Martin F."/>
            <person name="Silar P."/>
            <person name="Natvig D."/>
            <person name="Lalanne C."/>
            <person name="Gautier V."/>
            <person name="Ament-Velasquez S.L."/>
            <person name="Kruys A."/>
            <person name="Hutchinson M.I."/>
            <person name="Powell A.J."/>
            <person name="Barry K."/>
            <person name="Miller A.N."/>
            <person name="Grigoriev I.V."/>
            <person name="Debuchy R."/>
            <person name="Gladieux P."/>
            <person name="Thoren M.H."/>
            <person name="Johannesson H."/>
        </authorList>
    </citation>
    <scope>NUCLEOTIDE SEQUENCE</scope>
    <source>
        <strain evidence="2">CBS 958.72</strain>
    </source>
</reference>
<sequence length="649" mass="73373">MPEEIAAMETSTGRPTPNELDKLCSMSVTVPGQFRLLRVRLLGEGQLVASLKTYGLLKDRPEYEALSYVWGNKGQGEMFKLQVDCEGHSHDFDLLPSLHTALLHIMSHVPGQERILWTDRICIRQIDEDEKNPQVVQDNKADNTVQVAQMAEIYKKAQRVLVWLGKPARHLGEMDVAHNLGTSRRLLDVADTVSDLAKNAGPRFDPRGTAGLPPASDPVWAVFSDIVRKDWYKRIWTLQEAVLAQELTVHYGAHVLAWDDVERLVNVYGQVPVLRDQDDRRDRDNFRDPDDLQQRWRWRFHHVMWIHEYQHYLRQTPPKTIALAHLLNTSMYKASTRAHDRVYGLLGLAHQSVRDGIVIDYDRPLRDVYVDACRQILQRDTKLQLLSLPFERDGRGGLPSWCPDLARWNGCEVQRQPVRQRRKPSTCPGSVRISDDDRLHVRGFVADTITAVSHAAFPGFAIREPERRWRHIAAYYRESLAVAKGAAGGTDTGTDSAVAVHAESVHWRTLIADRHGFEGALMTTAEAERGYRSYFARGEAAKAQRSAEETRLADTYSAYVLEACNRRKFARTKGGRVGLAPETCQVGDVVCVFQGAVVPHVLRRNIDDDGGASRTFTFLGDCYVYGLMESAAVDAFDEGLEQGREFVLT</sequence>
<keyword evidence="3" id="KW-1185">Reference proteome</keyword>
<dbReference type="AlphaFoldDB" id="A0AAE0KNP5"/>
<dbReference type="InterPro" id="IPR010730">
    <property type="entry name" value="HET"/>
</dbReference>
<dbReference type="Pfam" id="PF26639">
    <property type="entry name" value="Het-6_barrel"/>
    <property type="match status" value="1"/>
</dbReference>
<accession>A0AAE0KNP5</accession>
<dbReference type="Proteomes" id="UP001287356">
    <property type="component" value="Unassembled WGS sequence"/>
</dbReference>
<name>A0AAE0KNP5_9PEZI</name>
<feature type="domain" description="Heterokaryon incompatibility" evidence="1">
    <location>
        <begin position="63"/>
        <end position="135"/>
    </location>
</feature>
<dbReference type="InterPro" id="IPR052895">
    <property type="entry name" value="HetReg/Transcr_Mod"/>
</dbReference>
<organism evidence="2 3">
    <name type="scientific">Lasiosphaeria ovina</name>
    <dbReference type="NCBI Taxonomy" id="92902"/>
    <lineage>
        <taxon>Eukaryota</taxon>
        <taxon>Fungi</taxon>
        <taxon>Dikarya</taxon>
        <taxon>Ascomycota</taxon>
        <taxon>Pezizomycotina</taxon>
        <taxon>Sordariomycetes</taxon>
        <taxon>Sordariomycetidae</taxon>
        <taxon>Sordariales</taxon>
        <taxon>Lasiosphaeriaceae</taxon>
        <taxon>Lasiosphaeria</taxon>
    </lineage>
</organism>
<evidence type="ECO:0000313" key="3">
    <source>
        <dbReference type="Proteomes" id="UP001287356"/>
    </source>
</evidence>
<protein>
    <recommendedName>
        <fullName evidence="1">Heterokaryon incompatibility domain-containing protein</fullName>
    </recommendedName>
</protein>
<evidence type="ECO:0000259" key="1">
    <source>
        <dbReference type="Pfam" id="PF06985"/>
    </source>
</evidence>
<dbReference type="PANTHER" id="PTHR24148">
    <property type="entry name" value="ANKYRIN REPEAT DOMAIN-CONTAINING PROTEIN 39 HOMOLOG-RELATED"/>
    <property type="match status" value="1"/>
</dbReference>
<comment type="caution">
    <text evidence="2">The sequence shown here is derived from an EMBL/GenBank/DDBJ whole genome shotgun (WGS) entry which is preliminary data.</text>
</comment>
<dbReference type="PANTHER" id="PTHR24148:SF77">
    <property type="entry name" value="HETEROKARYON INCOMPATIBILITY DOMAIN-CONTAINING PROTEIN"/>
    <property type="match status" value="1"/>
</dbReference>
<reference evidence="2" key="1">
    <citation type="journal article" date="2023" name="Mol. Phylogenet. Evol.">
        <title>Genome-scale phylogeny and comparative genomics of the fungal order Sordariales.</title>
        <authorList>
            <person name="Hensen N."/>
            <person name="Bonometti L."/>
            <person name="Westerberg I."/>
            <person name="Brannstrom I.O."/>
            <person name="Guillou S."/>
            <person name="Cros-Aarteil S."/>
            <person name="Calhoun S."/>
            <person name="Haridas S."/>
            <person name="Kuo A."/>
            <person name="Mondo S."/>
            <person name="Pangilinan J."/>
            <person name="Riley R."/>
            <person name="LaButti K."/>
            <person name="Andreopoulos B."/>
            <person name="Lipzen A."/>
            <person name="Chen C."/>
            <person name="Yan M."/>
            <person name="Daum C."/>
            <person name="Ng V."/>
            <person name="Clum A."/>
            <person name="Steindorff A."/>
            <person name="Ohm R.A."/>
            <person name="Martin F."/>
            <person name="Silar P."/>
            <person name="Natvig D.O."/>
            <person name="Lalanne C."/>
            <person name="Gautier V."/>
            <person name="Ament-Velasquez S.L."/>
            <person name="Kruys A."/>
            <person name="Hutchinson M.I."/>
            <person name="Powell A.J."/>
            <person name="Barry K."/>
            <person name="Miller A.N."/>
            <person name="Grigoriev I.V."/>
            <person name="Debuchy R."/>
            <person name="Gladieux P."/>
            <person name="Hiltunen Thoren M."/>
            <person name="Johannesson H."/>
        </authorList>
    </citation>
    <scope>NUCLEOTIDE SEQUENCE</scope>
    <source>
        <strain evidence="2">CBS 958.72</strain>
    </source>
</reference>
<dbReference type="Pfam" id="PF06985">
    <property type="entry name" value="HET"/>
    <property type="match status" value="1"/>
</dbReference>
<dbReference type="EMBL" id="JAULSN010000002">
    <property type="protein sequence ID" value="KAK3379220.1"/>
    <property type="molecule type" value="Genomic_DNA"/>
</dbReference>
<evidence type="ECO:0000313" key="2">
    <source>
        <dbReference type="EMBL" id="KAK3379220.1"/>
    </source>
</evidence>
<gene>
    <name evidence="2" type="ORF">B0T24DRAFT_694788</name>
</gene>
<proteinExistence type="predicted"/>